<name>A0A292ZAV6_SPHSA</name>
<evidence type="ECO:0000313" key="2">
    <source>
        <dbReference type="EMBL" id="GAY20011.1"/>
    </source>
</evidence>
<accession>A0A292ZAV6</accession>
<organism evidence="2 3">
    <name type="scientific">Sphingobium fuliginis (strain ATCC 27551)</name>
    <dbReference type="NCBI Taxonomy" id="336203"/>
    <lineage>
        <taxon>Bacteria</taxon>
        <taxon>Pseudomonadati</taxon>
        <taxon>Pseudomonadota</taxon>
        <taxon>Alphaproteobacteria</taxon>
        <taxon>Sphingomonadales</taxon>
        <taxon>Sphingomonadaceae</taxon>
        <taxon>Sphingobium</taxon>
    </lineage>
</organism>
<sequence>MTQDSGKGAKPDDPKEKPPKAGRKKPGAGNTGKSGKPKEAAPLDPVEEAGIESFPASDAPSWTP</sequence>
<feature type="region of interest" description="Disordered" evidence="1">
    <location>
        <begin position="1"/>
        <end position="64"/>
    </location>
</feature>
<gene>
    <name evidence="2" type="ORF">SFOMI_0533</name>
</gene>
<proteinExistence type="predicted"/>
<evidence type="ECO:0000256" key="1">
    <source>
        <dbReference type="SAM" id="MobiDB-lite"/>
    </source>
</evidence>
<dbReference type="AlphaFoldDB" id="A0A292ZAV6"/>
<reference evidence="2 3" key="1">
    <citation type="journal article" date="2013" name="Biodegradation">
        <title>Occurrence of 4-tert-butylphenol (4-t-BP) biodegradation in an aquatic sample caused by the presence of Spirodela polyrrhiza and isolation of a 4-t-BP-utilizing bacterium.</title>
        <authorList>
            <person name="Ogata Y."/>
            <person name="Toyama T."/>
            <person name="Yu N."/>
            <person name="Wang X."/>
            <person name="Sei K."/>
            <person name="Ike M."/>
        </authorList>
    </citation>
    <scope>NUCLEOTIDE SEQUENCE [LARGE SCALE GENOMIC DNA]</scope>
    <source>
        <strain evidence="2 3">OMI</strain>
    </source>
</reference>
<dbReference type="EMBL" id="BEWI01000030">
    <property type="protein sequence ID" value="GAY20011.1"/>
    <property type="molecule type" value="Genomic_DNA"/>
</dbReference>
<comment type="caution">
    <text evidence="2">The sequence shown here is derived from an EMBL/GenBank/DDBJ whole genome shotgun (WGS) entry which is preliminary data.</text>
</comment>
<evidence type="ECO:0000313" key="3">
    <source>
        <dbReference type="Proteomes" id="UP000221538"/>
    </source>
</evidence>
<protein>
    <submittedName>
        <fullName evidence="2">Uncharacterized protein</fullName>
    </submittedName>
</protein>
<feature type="compositionally biased region" description="Basic and acidic residues" evidence="1">
    <location>
        <begin position="7"/>
        <end position="19"/>
    </location>
</feature>
<dbReference type="RefSeq" id="WP_053555252.1">
    <property type="nucleotide sequence ID" value="NZ_BEWI01000030.1"/>
</dbReference>
<dbReference type="Proteomes" id="UP000221538">
    <property type="component" value="Unassembled WGS sequence"/>
</dbReference>
<reference evidence="2 3" key="2">
    <citation type="journal article" date="2013" name="Environ. Sci. Technol.">
        <title>The 4-tert-butylphenol-utilizing bacterium Sphingobium fuliginis OMI can degrade bisphenols via phenolic ring hydroxylation and meta-cleavage pathway.</title>
        <authorList>
            <person name="Ogata Y."/>
            <person name="Goda S."/>
            <person name="Toyama T."/>
            <person name="Sei K."/>
            <person name="Ike M."/>
        </authorList>
    </citation>
    <scope>NUCLEOTIDE SEQUENCE [LARGE SCALE GENOMIC DNA]</scope>
    <source>
        <strain evidence="2 3">OMI</strain>
    </source>
</reference>